<reference evidence="15 16" key="1">
    <citation type="submission" date="2018-10" db="EMBL/GenBank/DDBJ databases">
        <title>Complete genome sequence of Brevundimonas naejangsanensis BRV3.</title>
        <authorList>
            <person name="Berrios L."/>
            <person name="Ely B."/>
        </authorList>
    </citation>
    <scope>NUCLEOTIDE SEQUENCE [LARGE SCALE GENOMIC DNA]</scope>
    <source>
        <strain evidence="15 16">BRV3</strain>
    </source>
</reference>
<keyword evidence="5 12" id="KW-0732">Signal</keyword>
<evidence type="ECO:0000313" key="15">
    <source>
        <dbReference type="EMBL" id="AYG95818.1"/>
    </source>
</evidence>
<feature type="domain" description="TonB-dependent receptor-like beta-barrel" evidence="13">
    <location>
        <begin position="458"/>
        <end position="1016"/>
    </location>
</feature>
<evidence type="ECO:0000259" key="14">
    <source>
        <dbReference type="Pfam" id="PF07715"/>
    </source>
</evidence>
<keyword evidence="16" id="KW-1185">Reference proteome</keyword>
<evidence type="ECO:0000256" key="1">
    <source>
        <dbReference type="ARBA" id="ARBA00004571"/>
    </source>
</evidence>
<keyword evidence="15" id="KW-0675">Receptor</keyword>
<keyword evidence="8 9" id="KW-0998">Cell outer membrane</keyword>
<evidence type="ECO:0000256" key="4">
    <source>
        <dbReference type="ARBA" id="ARBA00022692"/>
    </source>
</evidence>
<evidence type="ECO:0000256" key="3">
    <source>
        <dbReference type="ARBA" id="ARBA00022452"/>
    </source>
</evidence>
<evidence type="ECO:0000256" key="11">
    <source>
        <dbReference type="RuleBase" id="RU003357"/>
    </source>
</evidence>
<gene>
    <name evidence="15" type="ORF">D8I30_12015</name>
</gene>
<evidence type="ECO:0000256" key="8">
    <source>
        <dbReference type="ARBA" id="ARBA00023237"/>
    </source>
</evidence>
<keyword evidence="4 9" id="KW-0812">Transmembrane</keyword>
<dbReference type="Gene3D" id="2.170.130.10">
    <property type="entry name" value="TonB-dependent receptor, plug domain"/>
    <property type="match status" value="1"/>
</dbReference>
<accession>A0A494RHC3</accession>
<organism evidence="15 16">
    <name type="scientific">Brevundimonas naejangsanensis</name>
    <dbReference type="NCBI Taxonomy" id="588932"/>
    <lineage>
        <taxon>Bacteria</taxon>
        <taxon>Pseudomonadati</taxon>
        <taxon>Pseudomonadota</taxon>
        <taxon>Alphaproteobacteria</taxon>
        <taxon>Caulobacterales</taxon>
        <taxon>Caulobacteraceae</taxon>
        <taxon>Brevundimonas</taxon>
    </lineage>
</organism>
<evidence type="ECO:0000256" key="12">
    <source>
        <dbReference type="SAM" id="SignalP"/>
    </source>
</evidence>
<dbReference type="PROSITE" id="PS52016">
    <property type="entry name" value="TONB_DEPENDENT_REC_3"/>
    <property type="match status" value="1"/>
</dbReference>
<proteinExistence type="inferred from homology"/>
<evidence type="ECO:0000259" key="13">
    <source>
        <dbReference type="Pfam" id="PF00593"/>
    </source>
</evidence>
<dbReference type="Gene3D" id="2.40.170.20">
    <property type="entry name" value="TonB-dependent receptor, beta-barrel domain"/>
    <property type="match status" value="1"/>
</dbReference>
<evidence type="ECO:0000256" key="2">
    <source>
        <dbReference type="ARBA" id="ARBA00022448"/>
    </source>
</evidence>
<dbReference type="InterPro" id="IPR012910">
    <property type="entry name" value="Plug_dom"/>
</dbReference>
<dbReference type="AlphaFoldDB" id="A0A494RHC3"/>
<comment type="similarity">
    <text evidence="9 11">Belongs to the TonB-dependent receptor family.</text>
</comment>
<evidence type="ECO:0000256" key="10">
    <source>
        <dbReference type="PROSITE-ProRule" id="PRU10144"/>
    </source>
</evidence>
<evidence type="ECO:0000256" key="5">
    <source>
        <dbReference type="ARBA" id="ARBA00022729"/>
    </source>
</evidence>
<feature type="chain" id="PRO_5019729487" evidence="12">
    <location>
        <begin position="17"/>
        <end position="1055"/>
    </location>
</feature>
<dbReference type="PROSITE" id="PS01156">
    <property type="entry name" value="TONB_DEPENDENT_REC_2"/>
    <property type="match status" value="1"/>
</dbReference>
<evidence type="ECO:0000256" key="6">
    <source>
        <dbReference type="ARBA" id="ARBA00023077"/>
    </source>
</evidence>
<evidence type="ECO:0000256" key="9">
    <source>
        <dbReference type="PROSITE-ProRule" id="PRU01360"/>
    </source>
</evidence>
<evidence type="ECO:0000313" key="16">
    <source>
        <dbReference type="Proteomes" id="UP000276984"/>
    </source>
</evidence>
<keyword evidence="7 9" id="KW-0472">Membrane</keyword>
<dbReference type="InterPro" id="IPR036942">
    <property type="entry name" value="Beta-barrel_TonB_sf"/>
</dbReference>
<dbReference type="InterPro" id="IPR039426">
    <property type="entry name" value="TonB-dep_rcpt-like"/>
</dbReference>
<dbReference type="InterPro" id="IPR037066">
    <property type="entry name" value="Plug_dom_sf"/>
</dbReference>
<keyword evidence="2 9" id="KW-0813">Transport</keyword>
<feature type="short sequence motif" description="TonB C-terminal box" evidence="10">
    <location>
        <begin position="1038"/>
        <end position="1055"/>
    </location>
</feature>
<dbReference type="OrthoDB" id="7051241at2"/>
<dbReference type="InterPro" id="IPR000531">
    <property type="entry name" value="Beta-barrel_TonB"/>
</dbReference>
<dbReference type="InterPro" id="IPR010917">
    <property type="entry name" value="TonB_rcpt_CS"/>
</dbReference>
<dbReference type="GO" id="GO:0009279">
    <property type="term" value="C:cell outer membrane"/>
    <property type="evidence" value="ECO:0007669"/>
    <property type="project" value="UniProtKB-SubCell"/>
</dbReference>
<dbReference type="Proteomes" id="UP000276984">
    <property type="component" value="Chromosome"/>
</dbReference>
<dbReference type="PANTHER" id="PTHR47234">
    <property type="match status" value="1"/>
</dbReference>
<evidence type="ECO:0000256" key="7">
    <source>
        <dbReference type="ARBA" id="ARBA00023136"/>
    </source>
</evidence>
<sequence>MIAGLAFAGLATPALSQTTPAPQTDQPSQVGDIVVTGSRLRQPNLTTTSPVTQVTGEDIDVQGVTRVEDLVSQLPQAFAAQNSTVSNGASGTATVSLRNLGSSRTLVLIDGKRMGYGSPQDDAADLNQIPGQMVERVEVLTGGASAVYGSDAIAGVVNFIMRKNFEGIEIDAQYGFNQHNNDYDGVGNVRNVVAGRAASNPSQFKLPDDNVYTGFSREVNILMGVNAPDDRGNITLYAGYRKNNKVLGRDYDYAACSLGAPATATPDSFQCAGSGTSFPGQFADFGSNSFLIDPDNNPDTKNSIDVNPMPGFTFTVGGPGFRNYSAATDAYNFGPLNYYQRPDERYTLGAFGHYDVTDKIEVYTQLMFSDYSTIAQIAPSGNFFGEFKNGFRTTDGSSFINCDNPLLSAAQAAAIGCGALAQQAHDTFVWFNPATEAFELSDASNPDAFRLLDDPNLVPMYIGRRNVEGGGRQSDIRFQAYRGVLGARGDLNDAWSYDLSLQYSRSQFTNIYRNEFSNTRLARALDVVTDPVSGRPVCSAVLAGIDANCVPYNIFSAGGVTQEALNYLQVPLVATGWTTQQVVSASLTTDLGAYGVKSPWATRSVQAAFGAEYRRDALDLTPDVSFTSGDGAGQGGPTPALGGANQVYDIFAEAQIPIAEDMAFAHQLSLDLAYRHSEYELGGGTDSWKVGGDWAPIPSVRFRASAQRAVRAPNVIELFTAQGFNLFDMDFDPCDAVNRPAAEGPVPASCIGNNPWQVTAGQSTGGSLSSPAGQYSFLQGGNQSLTPEESDTLTLGVVFTPEFLPGFNMTLDYFDIQIDNLVSTIGAQNSLDACYSSGLAAACANIRRNSNGQLWVGTGNVIDLNTNIGGLSTSGVDVAVNYNMDLGDFGWDRAGTLGFAMVGTWLDKLETDTGLGFANSKYDCAGFFANQCGVPNPEWRHRLRVDWGTPIEGLNVNGTWRYYGGSEIAVLGADGSLDNSPTTRIDREFDAINYFDLAATWQARDNVSVRAGVNNVFDTDPPLSYSVGTTGNNNTYPQLYNAMGRYFFFGVTANF</sequence>
<feature type="domain" description="TonB-dependent receptor plug" evidence="14">
    <location>
        <begin position="45"/>
        <end position="156"/>
    </location>
</feature>
<comment type="subcellular location">
    <subcellularLocation>
        <location evidence="1 9">Cell outer membrane</location>
        <topology evidence="1 9">Multi-pass membrane protein</topology>
    </subcellularLocation>
</comment>
<dbReference type="Pfam" id="PF07715">
    <property type="entry name" value="Plug"/>
    <property type="match status" value="1"/>
</dbReference>
<keyword evidence="3 9" id="KW-1134">Transmembrane beta strand</keyword>
<dbReference type="PANTHER" id="PTHR47234:SF2">
    <property type="entry name" value="TONB-DEPENDENT RECEPTOR"/>
    <property type="match status" value="1"/>
</dbReference>
<dbReference type="Pfam" id="PF00593">
    <property type="entry name" value="TonB_dep_Rec_b-barrel"/>
    <property type="match status" value="1"/>
</dbReference>
<feature type="signal peptide" evidence="12">
    <location>
        <begin position="1"/>
        <end position="16"/>
    </location>
</feature>
<protein>
    <submittedName>
        <fullName evidence="15">TonB-dependent receptor</fullName>
    </submittedName>
</protein>
<dbReference type="EMBL" id="CP032707">
    <property type="protein sequence ID" value="AYG95818.1"/>
    <property type="molecule type" value="Genomic_DNA"/>
</dbReference>
<name>A0A494RHC3_9CAUL</name>
<dbReference type="SUPFAM" id="SSF56935">
    <property type="entry name" value="Porins"/>
    <property type="match status" value="1"/>
</dbReference>
<keyword evidence="6 11" id="KW-0798">TonB box</keyword>